<organism evidence="4 5">
    <name type="scientific">Pisum sativum</name>
    <name type="common">Garden pea</name>
    <name type="synonym">Lathyrus oleraceus</name>
    <dbReference type="NCBI Taxonomy" id="3888"/>
    <lineage>
        <taxon>Eukaryota</taxon>
        <taxon>Viridiplantae</taxon>
        <taxon>Streptophyta</taxon>
        <taxon>Embryophyta</taxon>
        <taxon>Tracheophyta</taxon>
        <taxon>Spermatophyta</taxon>
        <taxon>Magnoliopsida</taxon>
        <taxon>eudicotyledons</taxon>
        <taxon>Gunneridae</taxon>
        <taxon>Pentapetalae</taxon>
        <taxon>rosids</taxon>
        <taxon>fabids</taxon>
        <taxon>Fabales</taxon>
        <taxon>Fabaceae</taxon>
        <taxon>Papilionoideae</taxon>
        <taxon>50 kb inversion clade</taxon>
        <taxon>NPAAA clade</taxon>
        <taxon>Hologalegina</taxon>
        <taxon>IRL clade</taxon>
        <taxon>Fabeae</taxon>
        <taxon>Lathyrus</taxon>
    </lineage>
</organism>
<accession>A0A9D4XJX6</accession>
<dbReference type="PROSITE" id="PS50222">
    <property type="entry name" value="EF_HAND_2"/>
    <property type="match status" value="3"/>
</dbReference>
<dbReference type="Proteomes" id="UP001058974">
    <property type="component" value="Chromosome 4"/>
</dbReference>
<dbReference type="EMBL" id="JAMSHJ010000004">
    <property type="protein sequence ID" value="KAI5422429.1"/>
    <property type="molecule type" value="Genomic_DNA"/>
</dbReference>
<dbReference type="Gramene" id="Psat04G0576000-T1">
    <property type="protein sequence ID" value="KAI5422429.1"/>
    <property type="gene ID" value="KIW84_045760"/>
</dbReference>
<dbReference type="GO" id="GO:0005509">
    <property type="term" value="F:calcium ion binding"/>
    <property type="evidence" value="ECO:0007669"/>
    <property type="project" value="InterPro"/>
</dbReference>
<feature type="chain" id="PRO_5039327209" description="EF-hand domain-containing protein" evidence="2">
    <location>
        <begin position="25"/>
        <end position="294"/>
    </location>
</feature>
<dbReference type="GO" id="GO:0005783">
    <property type="term" value="C:endoplasmic reticulum"/>
    <property type="evidence" value="ECO:0007669"/>
    <property type="project" value="TreeGrafter"/>
</dbReference>
<feature type="signal peptide" evidence="2">
    <location>
        <begin position="1"/>
        <end position="24"/>
    </location>
</feature>
<dbReference type="PANTHER" id="PTHR10827">
    <property type="entry name" value="RETICULOCALBIN"/>
    <property type="match status" value="1"/>
</dbReference>
<dbReference type="Pfam" id="PF13499">
    <property type="entry name" value="EF-hand_7"/>
    <property type="match status" value="1"/>
</dbReference>
<dbReference type="Pfam" id="PF13202">
    <property type="entry name" value="EF-hand_5"/>
    <property type="match status" value="1"/>
</dbReference>
<sequence>MAIKFILFLTVGAIALLFLLSNSSQNNHHCLHLHSGWEEDDFNHTNKIVCVFPEIDVDPTDNYISVHELTQWKLQHHQTKQLHRSKRDMIFYDKNHDGFVSFAEFEHRLPTSQYTADGDSFGYDKRLLEEQHFNASDTDGDGRLNLAEFHDFLHPADSNNPKLQQWLCREEVWERDTDRDGKVSYIEFVNGLFLSIRSYDEESYGYSYHSDDSKKAYSEFMFSQLDKDGDRYLSAIELLPIIGKVHPSWRYYARKQAEYFVSQAQVGKYGRLNLNEMIENADILYAAIFRDEFF</sequence>
<comment type="caution">
    <text evidence="4">The sequence shown here is derived from an EMBL/GenBank/DDBJ whole genome shotgun (WGS) entry which is preliminary data.</text>
</comment>
<evidence type="ECO:0000313" key="5">
    <source>
        <dbReference type="Proteomes" id="UP001058974"/>
    </source>
</evidence>
<dbReference type="PANTHER" id="PTHR10827:SF101">
    <property type="entry name" value="CALCIUM-BINDING EF HAND FAMILY PROTEIN"/>
    <property type="match status" value="1"/>
</dbReference>
<dbReference type="AlphaFoldDB" id="A0A9D4XJX6"/>
<evidence type="ECO:0000256" key="1">
    <source>
        <dbReference type="ARBA" id="ARBA00022837"/>
    </source>
</evidence>
<protein>
    <recommendedName>
        <fullName evidence="3">EF-hand domain-containing protein</fullName>
    </recommendedName>
</protein>
<feature type="domain" description="EF-hand" evidence="3">
    <location>
        <begin position="213"/>
        <end position="248"/>
    </location>
</feature>
<feature type="domain" description="EF-hand" evidence="3">
    <location>
        <begin position="80"/>
        <end position="115"/>
    </location>
</feature>
<name>A0A9D4XJX6_PEA</name>
<feature type="domain" description="EF-hand" evidence="3">
    <location>
        <begin position="130"/>
        <end position="159"/>
    </location>
</feature>
<dbReference type="OrthoDB" id="293868at2759"/>
<keyword evidence="5" id="KW-1185">Reference proteome</keyword>
<dbReference type="SUPFAM" id="SSF47473">
    <property type="entry name" value="EF-hand"/>
    <property type="match status" value="2"/>
</dbReference>
<dbReference type="Gramene" id="PSAT_LOCUS15371_t1">
    <property type="protein sequence ID" value="CAL5195719.1"/>
    <property type="gene ID" value="PSAT_LOCUS15371"/>
</dbReference>
<dbReference type="InterPro" id="IPR018247">
    <property type="entry name" value="EF_Hand_1_Ca_BS"/>
</dbReference>
<dbReference type="Gene3D" id="1.10.238.10">
    <property type="entry name" value="EF-hand"/>
    <property type="match status" value="3"/>
</dbReference>
<dbReference type="InterPro" id="IPR002048">
    <property type="entry name" value="EF_hand_dom"/>
</dbReference>
<reference evidence="4 5" key="1">
    <citation type="journal article" date="2022" name="Nat. Genet.">
        <title>Improved pea reference genome and pan-genome highlight genomic features and evolutionary characteristics.</title>
        <authorList>
            <person name="Yang T."/>
            <person name="Liu R."/>
            <person name="Luo Y."/>
            <person name="Hu S."/>
            <person name="Wang D."/>
            <person name="Wang C."/>
            <person name="Pandey M.K."/>
            <person name="Ge S."/>
            <person name="Xu Q."/>
            <person name="Li N."/>
            <person name="Li G."/>
            <person name="Huang Y."/>
            <person name="Saxena R.K."/>
            <person name="Ji Y."/>
            <person name="Li M."/>
            <person name="Yan X."/>
            <person name="He Y."/>
            <person name="Liu Y."/>
            <person name="Wang X."/>
            <person name="Xiang C."/>
            <person name="Varshney R.K."/>
            <person name="Ding H."/>
            <person name="Gao S."/>
            <person name="Zong X."/>
        </authorList>
    </citation>
    <scope>NUCLEOTIDE SEQUENCE [LARGE SCALE GENOMIC DNA]</scope>
    <source>
        <strain evidence="4 5">cv. Zhongwan 6</strain>
    </source>
</reference>
<keyword evidence="1" id="KW-0106">Calcium</keyword>
<evidence type="ECO:0000256" key="2">
    <source>
        <dbReference type="SAM" id="SignalP"/>
    </source>
</evidence>
<evidence type="ECO:0000259" key="3">
    <source>
        <dbReference type="PROSITE" id="PS50222"/>
    </source>
</evidence>
<keyword evidence="2" id="KW-0732">Signal</keyword>
<gene>
    <name evidence="4" type="ORF">KIW84_045760</name>
</gene>
<dbReference type="PROSITE" id="PS00018">
    <property type="entry name" value="EF_HAND_1"/>
    <property type="match status" value="4"/>
</dbReference>
<evidence type="ECO:0000313" key="4">
    <source>
        <dbReference type="EMBL" id="KAI5422429.1"/>
    </source>
</evidence>
<dbReference type="InterPro" id="IPR011992">
    <property type="entry name" value="EF-hand-dom_pair"/>
</dbReference>
<proteinExistence type="predicted"/>
<dbReference type="SMART" id="SM00054">
    <property type="entry name" value="EFh"/>
    <property type="match status" value="3"/>
</dbReference>